<sequence>MNYFVDFINTLNGITNLSYIFPAIGTGMTVSAPIAVMKLSDALKKRREYKDSYFKVSRKASSSKVMERGYLKLRLKDKEEIKEIRAKLEIPEQFQEISDEFFKKVDLENQPRCINNLRSLKFAHIGLRDDIILHLKNMVSSSPAAAMYDSDSNKIEDLEKRPSKPVLSHEFLHMASTQAYECGFHQVGVYDSKTRKHIYVGRGLNEGYTELLNCRLFDYDLKKSTYRIPVKLTRLIEVFFDNPEEMKKAYFHNDLAKVYLEFCKYGSNEEFWNLMNEMDSYAYAPMHFDFINSIGTQMKLYEVIKRSDDAEKIKRFEDILDENKFIALARRDNNFKLTAETIKEKHI</sequence>
<feature type="transmembrane region" description="Helical" evidence="1">
    <location>
        <begin position="20"/>
        <end position="40"/>
    </location>
</feature>
<reference evidence="2" key="2">
    <citation type="journal article" date="2021" name="PeerJ">
        <title>Extensive microbial diversity within the chicken gut microbiome revealed by metagenomics and culture.</title>
        <authorList>
            <person name="Gilroy R."/>
            <person name="Ravi A."/>
            <person name="Getino M."/>
            <person name="Pursley I."/>
            <person name="Horton D.L."/>
            <person name="Alikhan N.F."/>
            <person name="Baker D."/>
            <person name="Gharbi K."/>
            <person name="Hall N."/>
            <person name="Watson M."/>
            <person name="Adriaenssens E.M."/>
            <person name="Foster-Nyarko E."/>
            <person name="Jarju S."/>
            <person name="Secka A."/>
            <person name="Antonio M."/>
            <person name="Oren A."/>
            <person name="Chaudhuri R.R."/>
            <person name="La Ragione R."/>
            <person name="Hildebrand F."/>
            <person name="Pallen M.J."/>
        </authorList>
    </citation>
    <scope>NUCLEOTIDE SEQUENCE</scope>
    <source>
        <strain evidence="2">CHK147-3167</strain>
    </source>
</reference>
<evidence type="ECO:0000256" key="1">
    <source>
        <dbReference type="SAM" id="Phobius"/>
    </source>
</evidence>
<evidence type="ECO:0000313" key="3">
    <source>
        <dbReference type="Proteomes" id="UP000886786"/>
    </source>
</evidence>
<organism evidence="2 3">
    <name type="scientific">Candidatus Coprosoma intestinipullorum</name>
    <dbReference type="NCBI Taxonomy" id="2840752"/>
    <lineage>
        <taxon>Bacteria</taxon>
        <taxon>Bacillati</taxon>
        <taxon>Bacillota</taxon>
        <taxon>Bacillota incertae sedis</taxon>
        <taxon>Candidatus Coprosoma</taxon>
    </lineage>
</organism>
<accession>A0A9D0ZRS1</accession>
<gene>
    <name evidence="2" type="ORF">IAB27_06830</name>
</gene>
<keyword evidence="1" id="KW-0812">Transmembrane</keyword>
<protein>
    <submittedName>
        <fullName evidence="2">Uncharacterized protein</fullName>
    </submittedName>
</protein>
<keyword evidence="1" id="KW-1133">Transmembrane helix</keyword>
<comment type="caution">
    <text evidence="2">The sequence shown here is derived from an EMBL/GenBank/DDBJ whole genome shotgun (WGS) entry which is preliminary data.</text>
</comment>
<dbReference type="EMBL" id="DVFV01000117">
    <property type="protein sequence ID" value="HIQ91316.1"/>
    <property type="molecule type" value="Genomic_DNA"/>
</dbReference>
<dbReference type="AlphaFoldDB" id="A0A9D0ZRS1"/>
<keyword evidence="1" id="KW-0472">Membrane</keyword>
<name>A0A9D0ZRS1_9FIRM</name>
<reference evidence="2" key="1">
    <citation type="submission" date="2020-10" db="EMBL/GenBank/DDBJ databases">
        <authorList>
            <person name="Gilroy R."/>
        </authorList>
    </citation>
    <scope>NUCLEOTIDE SEQUENCE</scope>
    <source>
        <strain evidence="2">CHK147-3167</strain>
    </source>
</reference>
<dbReference type="Proteomes" id="UP000886786">
    <property type="component" value="Unassembled WGS sequence"/>
</dbReference>
<proteinExistence type="predicted"/>
<evidence type="ECO:0000313" key="2">
    <source>
        <dbReference type="EMBL" id="HIQ91316.1"/>
    </source>
</evidence>